<dbReference type="GO" id="GO:0002376">
    <property type="term" value="P:immune system process"/>
    <property type="evidence" value="ECO:0007669"/>
    <property type="project" value="TreeGrafter"/>
</dbReference>
<dbReference type="InterPro" id="IPR036390">
    <property type="entry name" value="WH_DNA-bd_sf"/>
</dbReference>
<protein>
    <recommendedName>
        <fullName evidence="6">IRF tryptophan pentad repeat domain-containing protein</fullName>
    </recommendedName>
</protein>
<dbReference type="SMART" id="SM00348">
    <property type="entry name" value="IRF"/>
    <property type="match status" value="1"/>
</dbReference>
<dbReference type="Gene3D" id="1.10.10.10">
    <property type="entry name" value="Winged helix-like DNA-binding domain superfamily/Winged helix DNA-binding domain"/>
    <property type="match status" value="1"/>
</dbReference>
<dbReference type="InterPro" id="IPR019471">
    <property type="entry name" value="Interferon_reg_factor-3"/>
</dbReference>
<evidence type="ECO:0000313" key="7">
    <source>
        <dbReference type="EMBL" id="KAJ8364309.1"/>
    </source>
</evidence>
<keyword evidence="2" id="KW-0805">Transcription regulation</keyword>
<dbReference type="PROSITE" id="PS00601">
    <property type="entry name" value="IRF_1"/>
    <property type="match status" value="1"/>
</dbReference>
<name>A0A9Q1J2D6_SYNKA</name>
<dbReference type="GO" id="GO:0000981">
    <property type="term" value="F:DNA-binding transcription factor activity, RNA polymerase II-specific"/>
    <property type="evidence" value="ECO:0007669"/>
    <property type="project" value="TreeGrafter"/>
</dbReference>
<dbReference type="EMBL" id="JAINUF010000004">
    <property type="protein sequence ID" value="KAJ8364309.1"/>
    <property type="molecule type" value="Genomic_DNA"/>
</dbReference>
<dbReference type="SUPFAM" id="SSF49879">
    <property type="entry name" value="SMAD/FHA domain"/>
    <property type="match status" value="1"/>
</dbReference>
<evidence type="ECO:0000256" key="3">
    <source>
        <dbReference type="ARBA" id="ARBA00023125"/>
    </source>
</evidence>
<dbReference type="PRINTS" id="PR00267">
    <property type="entry name" value="INTFRNREGFCT"/>
</dbReference>
<keyword evidence="8" id="KW-1185">Reference proteome</keyword>
<dbReference type="Pfam" id="PF00605">
    <property type="entry name" value="IRF"/>
    <property type="match status" value="1"/>
</dbReference>
<dbReference type="InterPro" id="IPR036388">
    <property type="entry name" value="WH-like_DNA-bd_sf"/>
</dbReference>
<dbReference type="CDD" id="cd00103">
    <property type="entry name" value="IRF"/>
    <property type="match status" value="1"/>
</dbReference>
<organism evidence="7 8">
    <name type="scientific">Synaphobranchus kaupii</name>
    <name type="common">Kaup's arrowtooth eel</name>
    <dbReference type="NCBI Taxonomy" id="118154"/>
    <lineage>
        <taxon>Eukaryota</taxon>
        <taxon>Metazoa</taxon>
        <taxon>Chordata</taxon>
        <taxon>Craniata</taxon>
        <taxon>Vertebrata</taxon>
        <taxon>Euteleostomi</taxon>
        <taxon>Actinopterygii</taxon>
        <taxon>Neopterygii</taxon>
        <taxon>Teleostei</taxon>
        <taxon>Anguilliformes</taxon>
        <taxon>Synaphobranchidae</taxon>
        <taxon>Synaphobranchus</taxon>
    </lineage>
</organism>
<dbReference type="Proteomes" id="UP001152622">
    <property type="component" value="Chromosome 4"/>
</dbReference>
<evidence type="ECO:0000259" key="6">
    <source>
        <dbReference type="PROSITE" id="PS51507"/>
    </source>
</evidence>
<keyword evidence="3" id="KW-0238">DNA-binding</keyword>
<feature type="domain" description="IRF tryptophan pentad repeat" evidence="6">
    <location>
        <begin position="29"/>
        <end position="129"/>
    </location>
</feature>
<dbReference type="SMART" id="SM01243">
    <property type="entry name" value="IRF-3"/>
    <property type="match status" value="1"/>
</dbReference>
<evidence type="ECO:0000256" key="4">
    <source>
        <dbReference type="ARBA" id="ARBA00023163"/>
    </source>
</evidence>
<reference evidence="7" key="1">
    <citation type="journal article" date="2023" name="Science">
        <title>Genome structures resolve the early diversification of teleost fishes.</title>
        <authorList>
            <person name="Parey E."/>
            <person name="Louis A."/>
            <person name="Montfort J."/>
            <person name="Bouchez O."/>
            <person name="Roques C."/>
            <person name="Iampietro C."/>
            <person name="Lluch J."/>
            <person name="Castinel A."/>
            <person name="Donnadieu C."/>
            <person name="Desvignes T."/>
            <person name="Floi Bucao C."/>
            <person name="Jouanno E."/>
            <person name="Wen M."/>
            <person name="Mejri S."/>
            <person name="Dirks R."/>
            <person name="Jansen H."/>
            <person name="Henkel C."/>
            <person name="Chen W.J."/>
            <person name="Zahm M."/>
            <person name="Cabau C."/>
            <person name="Klopp C."/>
            <person name="Thompson A.W."/>
            <person name="Robinson-Rechavi M."/>
            <person name="Braasch I."/>
            <person name="Lecointre G."/>
            <person name="Bobe J."/>
            <person name="Postlethwait J.H."/>
            <person name="Berthelot C."/>
            <person name="Roest Crollius H."/>
            <person name="Guiguen Y."/>
        </authorList>
    </citation>
    <scope>NUCLEOTIDE SEQUENCE</scope>
    <source>
        <strain evidence="7">WJC10195</strain>
    </source>
</reference>
<dbReference type="PANTHER" id="PTHR11949:SF1">
    <property type="entry name" value="INTERFERON REGULATORY FACTOR 3"/>
    <property type="match status" value="1"/>
</dbReference>
<dbReference type="Gene3D" id="2.60.200.10">
    <property type="match status" value="1"/>
</dbReference>
<keyword evidence="4" id="KW-0804">Transcription</keyword>
<dbReference type="GO" id="GO:0000978">
    <property type="term" value="F:RNA polymerase II cis-regulatory region sequence-specific DNA binding"/>
    <property type="evidence" value="ECO:0007669"/>
    <property type="project" value="TreeGrafter"/>
</dbReference>
<dbReference type="GO" id="GO:0045893">
    <property type="term" value="P:positive regulation of DNA-templated transcription"/>
    <property type="evidence" value="ECO:0007669"/>
    <property type="project" value="UniProtKB-ARBA"/>
</dbReference>
<keyword evidence="5" id="KW-0539">Nucleus</keyword>
<proteinExistence type="predicted"/>
<dbReference type="InterPro" id="IPR001346">
    <property type="entry name" value="Interferon_reg_fact_DNA-bd_dom"/>
</dbReference>
<dbReference type="PANTHER" id="PTHR11949">
    <property type="entry name" value="INTERFERON REGULATORY FACTOR"/>
    <property type="match status" value="1"/>
</dbReference>
<evidence type="ECO:0000256" key="2">
    <source>
        <dbReference type="ARBA" id="ARBA00023015"/>
    </source>
</evidence>
<comment type="caution">
    <text evidence="7">The sequence shown here is derived from an EMBL/GenBank/DDBJ whole genome shotgun (WGS) entry which is preliminary data.</text>
</comment>
<evidence type="ECO:0000256" key="1">
    <source>
        <dbReference type="ARBA" id="ARBA00004123"/>
    </source>
</evidence>
<dbReference type="SUPFAM" id="SSF46785">
    <property type="entry name" value="Winged helix' DNA-binding domain"/>
    <property type="match status" value="1"/>
</dbReference>
<dbReference type="InterPro" id="IPR008984">
    <property type="entry name" value="SMAD_FHA_dom_sf"/>
</dbReference>
<dbReference type="AlphaFoldDB" id="A0A9Q1J2D6"/>
<dbReference type="Pfam" id="PF10401">
    <property type="entry name" value="IRF-3"/>
    <property type="match status" value="1"/>
</dbReference>
<evidence type="ECO:0000256" key="5">
    <source>
        <dbReference type="ARBA" id="ARBA00023242"/>
    </source>
</evidence>
<dbReference type="PROSITE" id="PS51507">
    <property type="entry name" value="IRF_2"/>
    <property type="match status" value="1"/>
</dbReference>
<gene>
    <name evidence="7" type="ORF">SKAU_G00131400</name>
</gene>
<dbReference type="OrthoDB" id="8691508at2759"/>
<dbReference type="GO" id="GO:0005634">
    <property type="term" value="C:nucleus"/>
    <property type="evidence" value="ECO:0007669"/>
    <property type="project" value="UniProtKB-SubCell"/>
</dbReference>
<evidence type="ECO:0000313" key="8">
    <source>
        <dbReference type="Proteomes" id="UP001152622"/>
    </source>
</evidence>
<dbReference type="FunFam" id="2.60.200.10:FF:000014">
    <property type="entry name" value="Interferon regulatory factor 3"/>
    <property type="match status" value="1"/>
</dbReference>
<dbReference type="InterPro" id="IPR019817">
    <property type="entry name" value="Interferon_reg_fac_CS"/>
</dbReference>
<dbReference type="InterPro" id="IPR017855">
    <property type="entry name" value="SMAD-like_dom_sf"/>
</dbReference>
<accession>A0A9Q1J2D6</accession>
<sequence>METRGNGDSATEVLRFSSLAIVHEMAASKPLLIPWLIEQIDSGRYLGVSWTNQEHTEFCIPWKHGLRQDSSDDDVRIFKAWAEISGGTHADATVWKRNFRSALRAKGCEKIADNRNDAAHPHKVYRLPLEVQHRKHQEPVVNINPGLPLAFQSPMVLFDTPVHGIGSEYFCSLDGLSPAMDKDLLEQCLMGLNIHEHKQVIMQPTEAVVIPEQQHSSEEAIFTELGLEDNTLTTQFRVSAYYRGVKVLEQLVENNAGFKVMFRPHNMESSSPSTGSDHRLTPIYLPSPDQVSIFDMKQAKLTQHILDKLGDGLEVGVSGPVVHGLRRGDSKIYWSLCKCQKSNIPQEVRKQEPQTLYTMLDFIKGLINFMNSGGESPSFSLFFCFGEKWPDPEHRPWEKKLIMLEVIITSFEYLKSMAVVGGASSLQSEQLQISGKTSMMERLEQWKDKFQS</sequence>
<comment type="subcellular location">
    <subcellularLocation>
        <location evidence="1">Nucleus</location>
    </subcellularLocation>
</comment>